<dbReference type="InterPro" id="IPR028098">
    <property type="entry name" value="Glyco_trans_4-like_N"/>
</dbReference>
<dbReference type="STRING" id="989403.SAMN05421798_1095"/>
<reference evidence="4 5" key="1">
    <citation type="journal article" date="2016" name="Front. Microbiol.">
        <title>Comparative Genomic Analysis Reveals a Diverse Repertoire of Genes Involved in Prokaryote-Eukaryote Interactions within the Pseudovibrio Genus.</title>
        <authorList>
            <person name="Romano S."/>
            <person name="Fernandez-Guerra A."/>
            <person name="Reen F.J."/>
            <person name="Glockner F.O."/>
            <person name="Crowley S.P."/>
            <person name="O'Sullivan O."/>
            <person name="Cotter P.D."/>
            <person name="Adams C."/>
            <person name="Dobson A.D."/>
            <person name="O'Gara F."/>
        </authorList>
    </citation>
    <scope>NUCLEOTIDE SEQUENCE [LARGE SCALE GENOMIC DNA]</scope>
    <source>
        <strain evidence="4 5">Ad2</strain>
    </source>
</reference>
<dbReference type="EC" id="2.4.-.-" evidence="4"/>
<comment type="caution">
    <text evidence="4">The sequence shown here is derived from an EMBL/GenBank/DDBJ whole genome shotgun (WGS) entry which is preliminary data.</text>
</comment>
<dbReference type="PANTHER" id="PTHR22916">
    <property type="entry name" value="GLYCOSYLTRANSFERASE"/>
    <property type="match status" value="1"/>
</dbReference>
<dbReference type="AlphaFoldDB" id="A0A165T366"/>
<dbReference type="Pfam" id="PF00534">
    <property type="entry name" value="Glycos_transf_1"/>
    <property type="match status" value="1"/>
</dbReference>
<feature type="domain" description="Glycosyltransferase subfamily 4-like N-terminal" evidence="3">
    <location>
        <begin position="33"/>
        <end position="200"/>
    </location>
</feature>
<keyword evidence="4" id="KW-0328">Glycosyltransferase</keyword>
<dbReference type="PANTHER" id="PTHR22916:SF30">
    <property type="entry name" value="IPT_TIG DOMAIN-CONTAINING PROTEIN"/>
    <property type="match status" value="1"/>
</dbReference>
<gene>
    <name evidence="4" type="primary">epsH_2</name>
    <name evidence="4" type="ORF">PsAD2_04285</name>
</gene>
<dbReference type="Gene3D" id="3.90.550.10">
    <property type="entry name" value="Spore Coat Polysaccharide Biosynthesis Protein SpsA, Chain A"/>
    <property type="match status" value="1"/>
</dbReference>
<dbReference type="RefSeq" id="WP_068010492.1">
    <property type="nucleotide sequence ID" value="NZ_FOFM01000009.1"/>
</dbReference>
<dbReference type="InterPro" id="IPR001173">
    <property type="entry name" value="Glyco_trans_2-like"/>
</dbReference>
<evidence type="ECO:0000313" key="4">
    <source>
        <dbReference type="EMBL" id="KZL05360.1"/>
    </source>
</evidence>
<evidence type="ECO:0000259" key="2">
    <source>
        <dbReference type="Pfam" id="PF00535"/>
    </source>
</evidence>
<dbReference type="GO" id="GO:0016758">
    <property type="term" value="F:hexosyltransferase activity"/>
    <property type="evidence" value="ECO:0007669"/>
    <property type="project" value="UniProtKB-ARBA"/>
</dbReference>
<keyword evidence="4" id="KW-0808">Transferase</keyword>
<dbReference type="InterPro" id="IPR029044">
    <property type="entry name" value="Nucleotide-diphossugar_trans"/>
</dbReference>
<protein>
    <submittedName>
        <fullName evidence="4">Putative glycosyltransferase EpsH</fullName>
        <ecNumber evidence="4">2.4.-.-</ecNumber>
    </submittedName>
</protein>
<proteinExistence type="predicted"/>
<organism evidence="4 5">
    <name type="scientific">Pseudovibrio axinellae</name>
    <dbReference type="NCBI Taxonomy" id="989403"/>
    <lineage>
        <taxon>Bacteria</taxon>
        <taxon>Pseudomonadati</taxon>
        <taxon>Pseudomonadota</taxon>
        <taxon>Alphaproteobacteria</taxon>
        <taxon>Hyphomicrobiales</taxon>
        <taxon>Stappiaceae</taxon>
        <taxon>Pseudovibrio</taxon>
    </lineage>
</organism>
<feature type="domain" description="Glycosyl transferase family 1" evidence="1">
    <location>
        <begin position="226"/>
        <end position="376"/>
    </location>
</feature>
<dbReference type="CDD" id="cd03801">
    <property type="entry name" value="GT4_PimA-like"/>
    <property type="match status" value="1"/>
</dbReference>
<keyword evidence="5" id="KW-1185">Reference proteome</keyword>
<dbReference type="OrthoDB" id="5291101at2"/>
<dbReference type="SUPFAM" id="SSF53756">
    <property type="entry name" value="UDP-Glycosyltransferase/glycogen phosphorylase"/>
    <property type="match status" value="1"/>
</dbReference>
<evidence type="ECO:0000259" key="3">
    <source>
        <dbReference type="Pfam" id="PF13579"/>
    </source>
</evidence>
<sequence length="707" mass="80284">MKTLGQDIQPDAPRSIKRICIISSDILGPVKNGGIGTAYFHLAVFLKRMGHDVSICFVNGLARNPQKMRQCRNFFEGQGIEFYCVVPRPVAKTTMARTMAQPYAAYEWLKCNEEQFDLVHVSEWRGLGYIALLSKKLGIAFENIHFVIKGSSPTLWAAEGNQQFLREKRQLGWVFMERQSAEMADTLICGSKHLLEWMDANRYNLPARSFFWPNVFLDDLINEPAKNVEEKQEAVKEWVFFGRLEPRKGIVLFINAITAMASKQETLPAITFLGGISHRFDARKFIADKCKNLRSQITFKTNYNALQAIEYLRGAGRLAVIPALLENSPIAVYECLAAQIPFIAADTGGTAELIDEADRDRILFKPHYLALAEKLELCRKALPKPGIKHQRLDGSLAVWRHWHEQDDPASKTKPVLGAHPPLVSVCITHFERPELLSQALKSVDQQSYQKIEVIIVDDGSRSEAAQRFLKKLNERCQGLPHWKLIYQDNMYVGAARNAAAREAHGEYLLFFDDDNVMMPEMVEKLVFAALFSKADCLTCSSIRFTGIGEPHTKDSKLGTQIQFMGPAKAWSTRVNVVGDATCIVKANIFKSLGGYTQEYRTGKEDIELYNKIILNNKNIFYYPDPLYYYRIGEVTMKRQNNLSEESDFRQVKPFLADKDAEDKSLILFREGDYISDASELVGGTKSYFPSKIKNITRKLHKLIRVGF</sequence>
<evidence type="ECO:0000313" key="5">
    <source>
        <dbReference type="Proteomes" id="UP000076577"/>
    </source>
</evidence>
<feature type="domain" description="Glycosyltransferase 2-like" evidence="2">
    <location>
        <begin position="424"/>
        <end position="549"/>
    </location>
</feature>
<dbReference type="InterPro" id="IPR001296">
    <property type="entry name" value="Glyco_trans_1"/>
</dbReference>
<evidence type="ECO:0000259" key="1">
    <source>
        <dbReference type="Pfam" id="PF00534"/>
    </source>
</evidence>
<dbReference type="Pfam" id="PF00535">
    <property type="entry name" value="Glycos_transf_2"/>
    <property type="match status" value="1"/>
</dbReference>
<dbReference type="EMBL" id="LMCB01000152">
    <property type="protein sequence ID" value="KZL05360.1"/>
    <property type="molecule type" value="Genomic_DNA"/>
</dbReference>
<dbReference type="Proteomes" id="UP000076577">
    <property type="component" value="Unassembled WGS sequence"/>
</dbReference>
<accession>A0A165T366</accession>
<name>A0A165T366_9HYPH</name>
<dbReference type="Gene3D" id="3.40.50.2000">
    <property type="entry name" value="Glycogen Phosphorylase B"/>
    <property type="match status" value="2"/>
</dbReference>
<dbReference type="Pfam" id="PF13579">
    <property type="entry name" value="Glyco_trans_4_4"/>
    <property type="match status" value="1"/>
</dbReference>
<dbReference type="SUPFAM" id="SSF53448">
    <property type="entry name" value="Nucleotide-diphospho-sugar transferases"/>
    <property type="match status" value="1"/>
</dbReference>
<dbReference type="PATRIC" id="fig|989403.3.peg.4693"/>
<dbReference type="CDD" id="cd00761">
    <property type="entry name" value="Glyco_tranf_GTA_type"/>
    <property type="match status" value="1"/>
</dbReference>